<sequence length="57" mass="6344">MVYGVPGTLWCAPKLWMSFCMGEDGVYCIDFGVCAYVFLPLVPGPRRDPGGNSEERR</sequence>
<evidence type="ECO:0000313" key="1">
    <source>
        <dbReference type="EMBL" id="MBW0589041.1"/>
    </source>
</evidence>
<comment type="caution">
    <text evidence="1">The sequence shown here is derived from an EMBL/GenBank/DDBJ whole genome shotgun (WGS) entry which is preliminary data.</text>
</comment>
<accession>A0A9Q3Q7Z6</accession>
<dbReference type="EMBL" id="AVOT02132721">
    <property type="protein sequence ID" value="MBW0589041.1"/>
    <property type="molecule type" value="Genomic_DNA"/>
</dbReference>
<keyword evidence="2" id="KW-1185">Reference proteome</keyword>
<gene>
    <name evidence="1" type="ORF">O181_128756</name>
</gene>
<protein>
    <submittedName>
        <fullName evidence="1">Uncharacterized protein</fullName>
    </submittedName>
</protein>
<proteinExistence type="predicted"/>
<dbReference type="Proteomes" id="UP000765509">
    <property type="component" value="Unassembled WGS sequence"/>
</dbReference>
<feature type="non-terminal residue" evidence="1">
    <location>
        <position position="57"/>
    </location>
</feature>
<dbReference type="AlphaFoldDB" id="A0A9Q3Q7Z6"/>
<reference evidence="1" key="1">
    <citation type="submission" date="2021-03" db="EMBL/GenBank/DDBJ databases">
        <title>Draft genome sequence of rust myrtle Austropuccinia psidii MF-1, a brazilian biotype.</title>
        <authorList>
            <person name="Quecine M.C."/>
            <person name="Pachon D.M.R."/>
            <person name="Bonatelli M.L."/>
            <person name="Correr F.H."/>
            <person name="Franceschini L.M."/>
            <person name="Leite T.F."/>
            <person name="Margarido G.R.A."/>
            <person name="Almeida C.A."/>
            <person name="Ferrarezi J.A."/>
            <person name="Labate C.A."/>
        </authorList>
    </citation>
    <scope>NUCLEOTIDE SEQUENCE</scope>
    <source>
        <strain evidence="1">MF-1</strain>
    </source>
</reference>
<organism evidence="1 2">
    <name type="scientific">Austropuccinia psidii MF-1</name>
    <dbReference type="NCBI Taxonomy" id="1389203"/>
    <lineage>
        <taxon>Eukaryota</taxon>
        <taxon>Fungi</taxon>
        <taxon>Dikarya</taxon>
        <taxon>Basidiomycota</taxon>
        <taxon>Pucciniomycotina</taxon>
        <taxon>Pucciniomycetes</taxon>
        <taxon>Pucciniales</taxon>
        <taxon>Sphaerophragmiaceae</taxon>
        <taxon>Austropuccinia</taxon>
    </lineage>
</organism>
<name>A0A9Q3Q7Z6_9BASI</name>
<evidence type="ECO:0000313" key="2">
    <source>
        <dbReference type="Proteomes" id="UP000765509"/>
    </source>
</evidence>